<feature type="transmembrane region" description="Helical" evidence="7">
    <location>
        <begin position="273"/>
        <end position="299"/>
    </location>
</feature>
<dbReference type="PANTHER" id="PTHR30489">
    <property type="entry name" value="LIPOPROTEIN-RELEASING SYSTEM TRANSMEMBRANE PROTEIN LOLE"/>
    <property type="match status" value="1"/>
</dbReference>
<gene>
    <name evidence="10" type="ORF">OD355_04210</name>
</gene>
<comment type="caution">
    <text evidence="10">The sequence shown here is derived from an EMBL/GenBank/DDBJ whole genome shotgun (WGS) entry which is preliminary data.</text>
</comment>
<accession>A0AAE3LJL5</accession>
<keyword evidence="6 7" id="KW-0472">Membrane</keyword>
<evidence type="ECO:0000256" key="3">
    <source>
        <dbReference type="ARBA" id="ARBA00022475"/>
    </source>
</evidence>
<dbReference type="Pfam" id="PF02687">
    <property type="entry name" value="FtsX"/>
    <property type="match status" value="1"/>
</dbReference>
<evidence type="ECO:0000256" key="1">
    <source>
        <dbReference type="ARBA" id="ARBA00004651"/>
    </source>
</evidence>
<keyword evidence="5 7" id="KW-1133">Transmembrane helix</keyword>
<dbReference type="Proteomes" id="UP001209317">
    <property type="component" value="Unassembled WGS sequence"/>
</dbReference>
<dbReference type="InterPro" id="IPR025857">
    <property type="entry name" value="MacB_PCD"/>
</dbReference>
<evidence type="ECO:0000259" key="9">
    <source>
        <dbReference type="Pfam" id="PF12704"/>
    </source>
</evidence>
<dbReference type="Pfam" id="PF12704">
    <property type="entry name" value="MacB_PCD"/>
    <property type="match status" value="1"/>
</dbReference>
<organism evidence="10 11">
    <name type="scientific">Haoranjiania flava</name>
    <dbReference type="NCBI Taxonomy" id="1856322"/>
    <lineage>
        <taxon>Bacteria</taxon>
        <taxon>Pseudomonadati</taxon>
        <taxon>Bacteroidota</taxon>
        <taxon>Chitinophagia</taxon>
        <taxon>Chitinophagales</taxon>
        <taxon>Chitinophagaceae</taxon>
        <taxon>Haoranjiania</taxon>
    </lineage>
</organism>
<evidence type="ECO:0000256" key="2">
    <source>
        <dbReference type="ARBA" id="ARBA00005236"/>
    </source>
</evidence>
<comment type="similarity">
    <text evidence="2">Belongs to the ABC-4 integral membrane protein family. LolC/E subfamily.</text>
</comment>
<evidence type="ECO:0000256" key="4">
    <source>
        <dbReference type="ARBA" id="ARBA00022692"/>
    </source>
</evidence>
<dbReference type="InterPro" id="IPR003838">
    <property type="entry name" value="ABC3_permease_C"/>
</dbReference>
<feature type="transmembrane region" description="Helical" evidence="7">
    <location>
        <begin position="326"/>
        <end position="350"/>
    </location>
</feature>
<evidence type="ECO:0000256" key="6">
    <source>
        <dbReference type="ARBA" id="ARBA00023136"/>
    </source>
</evidence>
<dbReference type="RefSeq" id="WP_263037205.1">
    <property type="nucleotide sequence ID" value="NZ_JAOTPL010000004.1"/>
</dbReference>
<name>A0AAE3LJL5_9BACT</name>
<dbReference type="InterPro" id="IPR051447">
    <property type="entry name" value="Lipoprotein-release_system"/>
</dbReference>
<comment type="subcellular location">
    <subcellularLocation>
        <location evidence="1">Cell membrane</location>
        <topology evidence="1">Multi-pass membrane protein</topology>
    </subcellularLocation>
</comment>
<dbReference type="GO" id="GO:0044874">
    <property type="term" value="P:lipoprotein localization to outer membrane"/>
    <property type="evidence" value="ECO:0007669"/>
    <property type="project" value="TreeGrafter"/>
</dbReference>
<evidence type="ECO:0000313" key="11">
    <source>
        <dbReference type="Proteomes" id="UP001209317"/>
    </source>
</evidence>
<keyword evidence="3" id="KW-1003">Cell membrane</keyword>
<feature type="transmembrane region" description="Helical" evidence="7">
    <location>
        <begin position="370"/>
        <end position="392"/>
    </location>
</feature>
<feature type="domain" description="MacB-like periplasmic core" evidence="9">
    <location>
        <begin position="23"/>
        <end position="246"/>
    </location>
</feature>
<reference evidence="10" key="1">
    <citation type="submission" date="2022-10" db="EMBL/GenBank/DDBJ databases">
        <authorList>
            <person name="Kim H.S."/>
            <person name="Kim J.-S."/>
            <person name="Suh M.K."/>
            <person name="Eom M.K."/>
            <person name="Lee J.-S."/>
        </authorList>
    </citation>
    <scope>NUCLEOTIDE SEQUENCE</scope>
    <source>
        <strain evidence="10">LIP-5</strain>
    </source>
</reference>
<keyword evidence="11" id="KW-1185">Reference proteome</keyword>
<evidence type="ECO:0000313" key="10">
    <source>
        <dbReference type="EMBL" id="MCU7693718.1"/>
    </source>
</evidence>
<keyword evidence="4 7" id="KW-0812">Transmembrane</keyword>
<dbReference type="GO" id="GO:0098797">
    <property type="term" value="C:plasma membrane protein complex"/>
    <property type="evidence" value="ECO:0007669"/>
    <property type="project" value="TreeGrafter"/>
</dbReference>
<sequence>MNFLFAWRYFRSKKSTNVINIISWISIIAIMVGTAALIIVLSAFNGFEGLIKSMYGDFYSDVKVMPAQGKFMEITPAQLAAIRQNKLVDKTSLLLEEKAVLVNGEIQTIVLIKGVDSNYNHLSGVKNHLDAAGNFDLGTVDTPAIVLGGGIENSIQSYVNMEHPLTIYLPNRNASSFTDLQTAMNSFNIRHSATFRIQEEFDNKYAFTNIGFVRYMLDLPENVYSNIDVKLKPGVNADKVKKELSAVLGNSFKLQTRYEQNQSLYSVMQMEKWIIYIILSLILVIAAFNMIGALTMLVLEKRKDIAILKALGANDKLVQNIFLSEGFLLAIIGGGLGMIVAFIVCLIQIVYKPVKLTGGSFLVDYYPVKINIFDFLLVGATVFVVAVLASWVPARKAATKFFSLKS</sequence>
<evidence type="ECO:0000256" key="7">
    <source>
        <dbReference type="SAM" id="Phobius"/>
    </source>
</evidence>
<feature type="domain" description="ABC3 transporter permease C-terminal" evidence="8">
    <location>
        <begin position="277"/>
        <end position="399"/>
    </location>
</feature>
<dbReference type="EMBL" id="JAOTPL010000004">
    <property type="protein sequence ID" value="MCU7693718.1"/>
    <property type="molecule type" value="Genomic_DNA"/>
</dbReference>
<proteinExistence type="inferred from homology"/>
<protein>
    <submittedName>
        <fullName evidence="10">FtsX-like permease family protein</fullName>
    </submittedName>
</protein>
<evidence type="ECO:0000256" key="5">
    <source>
        <dbReference type="ARBA" id="ARBA00022989"/>
    </source>
</evidence>
<feature type="transmembrane region" description="Helical" evidence="7">
    <location>
        <begin position="21"/>
        <end position="44"/>
    </location>
</feature>
<evidence type="ECO:0000259" key="8">
    <source>
        <dbReference type="Pfam" id="PF02687"/>
    </source>
</evidence>
<dbReference type="PANTHER" id="PTHR30489:SF0">
    <property type="entry name" value="LIPOPROTEIN-RELEASING SYSTEM TRANSMEMBRANE PROTEIN LOLE"/>
    <property type="match status" value="1"/>
</dbReference>
<dbReference type="AlphaFoldDB" id="A0AAE3LJL5"/>